<organism evidence="3 4">
    <name type="scientific">Streptomyces tsukubensis</name>
    <dbReference type="NCBI Taxonomy" id="83656"/>
    <lineage>
        <taxon>Bacteria</taxon>
        <taxon>Bacillati</taxon>
        <taxon>Actinomycetota</taxon>
        <taxon>Actinomycetes</taxon>
        <taxon>Kitasatosporales</taxon>
        <taxon>Streptomycetaceae</taxon>
        <taxon>Streptomyces</taxon>
    </lineage>
</organism>
<dbReference type="InterPro" id="IPR038153">
    <property type="entry name" value="EvaA-like_sf"/>
</dbReference>
<name>A0A1V4ABL3_9ACTN</name>
<dbReference type="AlphaFoldDB" id="A0A1V4ABL3"/>
<dbReference type="Pfam" id="PF03559">
    <property type="entry name" value="Hexose_dehydrat"/>
    <property type="match status" value="2"/>
</dbReference>
<comment type="caution">
    <text evidence="3">The sequence shown here is derived from an EMBL/GenBank/DDBJ whole genome shotgun (WGS) entry which is preliminary data.</text>
</comment>
<feature type="region of interest" description="Disordered" evidence="1">
    <location>
        <begin position="1"/>
        <end position="25"/>
    </location>
</feature>
<feature type="domain" description="dTDP-4-dehydro-6-deoxy-alpha-D-glucopyranose 2,3-dehydratase" evidence="2">
    <location>
        <begin position="35"/>
        <end position="232"/>
    </location>
</feature>
<gene>
    <name evidence="3" type="ORF">B1H18_11090</name>
</gene>
<evidence type="ECO:0000313" key="3">
    <source>
        <dbReference type="EMBL" id="OON80906.1"/>
    </source>
</evidence>
<dbReference type="InterPro" id="IPR005212">
    <property type="entry name" value="EvaA-like"/>
</dbReference>
<feature type="domain" description="dTDP-4-dehydro-6-deoxy-alpha-D-glucopyranose 2,3-dehydratase" evidence="2">
    <location>
        <begin position="247"/>
        <end position="447"/>
    </location>
</feature>
<evidence type="ECO:0000259" key="2">
    <source>
        <dbReference type="Pfam" id="PF03559"/>
    </source>
</evidence>
<reference evidence="3 4" key="1">
    <citation type="submission" date="2017-02" db="EMBL/GenBank/DDBJ databases">
        <title>Draft Genome Sequence of Streptomyces tsukubaensis F601, a Producer of the immunosuppressant tacrolimus FK506.</title>
        <authorList>
            <person name="Zong G."/>
            <person name="Zhong C."/>
            <person name="Fu J."/>
            <person name="Qin R."/>
            <person name="Cao G."/>
        </authorList>
    </citation>
    <scope>NUCLEOTIDE SEQUENCE [LARGE SCALE GENOMIC DNA]</scope>
    <source>
        <strain evidence="3 4">F601</strain>
    </source>
</reference>
<accession>A0A1V4ABL3</accession>
<dbReference type="STRING" id="83656.B1H18_11090"/>
<evidence type="ECO:0000313" key="4">
    <source>
        <dbReference type="Proteomes" id="UP000190539"/>
    </source>
</evidence>
<dbReference type="Gene3D" id="3.90.79.40">
    <property type="entry name" value="EvaA sugar 2,3-dehydratase subunit"/>
    <property type="match status" value="2"/>
</dbReference>
<dbReference type="EMBL" id="MVFC01000006">
    <property type="protein sequence ID" value="OON80906.1"/>
    <property type="molecule type" value="Genomic_DNA"/>
</dbReference>
<proteinExistence type="predicted"/>
<protein>
    <recommendedName>
        <fullName evidence="2">dTDP-4-dehydro-6-deoxy-alpha-D-glucopyranose 2,3-dehydratase domain-containing protein</fullName>
    </recommendedName>
</protein>
<dbReference type="Proteomes" id="UP000190539">
    <property type="component" value="Unassembled WGS sequence"/>
</dbReference>
<dbReference type="OrthoDB" id="9814961at2"/>
<keyword evidence="4" id="KW-1185">Reference proteome</keyword>
<dbReference type="GO" id="GO:0016829">
    <property type="term" value="F:lyase activity"/>
    <property type="evidence" value="ECO:0007669"/>
    <property type="project" value="InterPro"/>
</dbReference>
<evidence type="ECO:0000256" key="1">
    <source>
        <dbReference type="SAM" id="MobiDB-lite"/>
    </source>
</evidence>
<sequence length="460" mass="51695">MAQAVTRTARDRTVHRHGPRLAHSAQVGDRADGIPGWLDERLRAGTFEVRRIPFGEMVKWRIDPDTGNLVHDSGRFFSVEGLTVRGDSGTTWSQPIINQPETGVLGILVKEIDGVLQFLMQAKMEPGNIGLFQLGPTVQATRSNYTGVHRGRPTPYIEYFVGERRGEVLTDVLQSEQGDSFLRKRNRNMVVEITEDIEVRDDYRWLTLGEIHQLLAVDNLVNMDARTVLSSLPFPPGDEDAAPHSDTEILSWLAGIKTRHEREVVTLPLARIEDWRRTPAEIARSDGRHLRVLAVSVQAGNREVTSWTQPLLAAQSQGIAAFVVRRTAGEPQVLVQGLTQPGTFDVAEMAPTVQCVTDGWHDLPEKPPYLDYVLAVPDDRVHYSALLSEEGGRFYRRDNRYLVVEADETLGDDPPDAYRWLGLSQLKRFTGYSNHVDVEARTLIACLQSLWDKEPLWARG</sequence>